<reference evidence="1 2" key="1">
    <citation type="submission" date="2023-01" db="EMBL/GenBank/DDBJ databases">
        <authorList>
            <person name="Kreplak J."/>
        </authorList>
    </citation>
    <scope>NUCLEOTIDE SEQUENCE [LARGE SCALE GENOMIC DNA]</scope>
</reference>
<dbReference type="AlphaFoldDB" id="A0AAV0ZC95"/>
<name>A0AAV0ZC95_VICFA</name>
<evidence type="ECO:0000313" key="2">
    <source>
        <dbReference type="Proteomes" id="UP001157006"/>
    </source>
</evidence>
<dbReference type="Proteomes" id="UP001157006">
    <property type="component" value="Chromosome 2"/>
</dbReference>
<sequence length="134" mass="15262">MMCKKIILNEVSNVVKDILEELNNGVKDKLDGISELGEESNEEGITVVKQDFVVDGTNELNHGVDEGLKCNRQEDEEVERLECNPEEDVGFDFNEIVDKGLDCNQEENDRLGCNQEEDVVFGFYQKVDEERDCI</sequence>
<dbReference type="EMBL" id="OX451737">
    <property type="protein sequence ID" value="CAI8596270.1"/>
    <property type="molecule type" value="Genomic_DNA"/>
</dbReference>
<accession>A0AAV0ZC95</accession>
<keyword evidence="2" id="KW-1185">Reference proteome</keyword>
<organism evidence="1 2">
    <name type="scientific">Vicia faba</name>
    <name type="common">Broad bean</name>
    <name type="synonym">Faba vulgaris</name>
    <dbReference type="NCBI Taxonomy" id="3906"/>
    <lineage>
        <taxon>Eukaryota</taxon>
        <taxon>Viridiplantae</taxon>
        <taxon>Streptophyta</taxon>
        <taxon>Embryophyta</taxon>
        <taxon>Tracheophyta</taxon>
        <taxon>Spermatophyta</taxon>
        <taxon>Magnoliopsida</taxon>
        <taxon>eudicotyledons</taxon>
        <taxon>Gunneridae</taxon>
        <taxon>Pentapetalae</taxon>
        <taxon>rosids</taxon>
        <taxon>fabids</taxon>
        <taxon>Fabales</taxon>
        <taxon>Fabaceae</taxon>
        <taxon>Papilionoideae</taxon>
        <taxon>50 kb inversion clade</taxon>
        <taxon>NPAAA clade</taxon>
        <taxon>Hologalegina</taxon>
        <taxon>IRL clade</taxon>
        <taxon>Fabeae</taxon>
        <taxon>Vicia</taxon>
    </lineage>
</organism>
<gene>
    <name evidence="1" type="ORF">VFH_II026840</name>
</gene>
<proteinExistence type="predicted"/>
<evidence type="ECO:0000313" key="1">
    <source>
        <dbReference type="EMBL" id="CAI8596270.1"/>
    </source>
</evidence>
<protein>
    <submittedName>
        <fullName evidence="1">Uncharacterized protein</fullName>
    </submittedName>
</protein>